<dbReference type="InterPro" id="IPR029063">
    <property type="entry name" value="SAM-dependent_MTases_sf"/>
</dbReference>
<reference evidence="2" key="1">
    <citation type="submission" date="2013-04" db="EMBL/GenBank/DDBJ databases">
        <authorList>
            <person name="Qu J."/>
            <person name="Murali S.C."/>
            <person name="Bandaranaike D."/>
            <person name="Bellair M."/>
            <person name="Blankenburg K."/>
            <person name="Chao H."/>
            <person name="Dinh H."/>
            <person name="Doddapaneni H."/>
            <person name="Downs B."/>
            <person name="Dugan-Rocha S."/>
            <person name="Elkadiri S."/>
            <person name="Gnanaolivu R.D."/>
            <person name="Hernandez B."/>
            <person name="Javaid M."/>
            <person name="Jayaseelan J.C."/>
            <person name="Lee S."/>
            <person name="Li M."/>
            <person name="Ming W."/>
            <person name="Munidasa M."/>
            <person name="Muniz J."/>
            <person name="Nguyen L."/>
            <person name="Ongeri F."/>
            <person name="Osuji N."/>
            <person name="Pu L.-L."/>
            <person name="Puazo M."/>
            <person name="Qu C."/>
            <person name="Quiroz J."/>
            <person name="Raj R."/>
            <person name="Weissenberger G."/>
            <person name="Xin Y."/>
            <person name="Zou X."/>
            <person name="Han Y."/>
            <person name="Richards S."/>
            <person name="Worley K."/>
            <person name="Muzny D."/>
            <person name="Gibbs R."/>
        </authorList>
    </citation>
    <scope>NUCLEOTIDE SEQUENCE</scope>
    <source>
        <strain evidence="2">Sampled in the wild</strain>
    </source>
</reference>
<dbReference type="InterPro" id="IPR013216">
    <property type="entry name" value="Methyltransf_11"/>
</dbReference>
<dbReference type="GO" id="GO:0008757">
    <property type="term" value="F:S-adenosylmethionine-dependent methyltransferase activity"/>
    <property type="evidence" value="ECO:0007669"/>
    <property type="project" value="InterPro"/>
</dbReference>
<dbReference type="AlphaFoldDB" id="A0A8K0JYS3"/>
<sequence>MFVTTLLNFALAYEKPAEKVKRKLFSSLQDMLSGDKKLKNEGRIRILEIGIGTGTNFKYYPKGCQLIPLDSNEEVKTKLIENCKNYPHIELKNLIVAEAENMEEIEDNSVDAVVCSLVLCSAKDPKRILREIKRVLLPGGKLFFLEHVHAENGTFKNKLQSALTVTNIWPASALGCELNRHTGETILKAGFSEVDIKKTDIVIEKPYMLRLMNPHIYGIATK</sequence>
<accession>A0A8K0JYS3</accession>
<dbReference type="InterPro" id="IPR052356">
    <property type="entry name" value="Thiol_S-MT"/>
</dbReference>
<dbReference type="OrthoDB" id="416496at2759"/>
<keyword evidence="3" id="KW-1185">Reference proteome</keyword>
<evidence type="ECO:0000259" key="1">
    <source>
        <dbReference type="Pfam" id="PF08241"/>
    </source>
</evidence>
<reference evidence="2" key="2">
    <citation type="submission" date="2017-10" db="EMBL/GenBank/DDBJ databases">
        <title>Ladona fulva Genome sequencing and assembly.</title>
        <authorList>
            <person name="Murali S."/>
            <person name="Richards S."/>
            <person name="Bandaranaike D."/>
            <person name="Bellair M."/>
            <person name="Blankenburg K."/>
            <person name="Chao H."/>
            <person name="Dinh H."/>
            <person name="Doddapaneni H."/>
            <person name="Dugan-Rocha S."/>
            <person name="Elkadiri S."/>
            <person name="Gnanaolivu R."/>
            <person name="Hernandez B."/>
            <person name="Skinner E."/>
            <person name="Javaid M."/>
            <person name="Lee S."/>
            <person name="Li M."/>
            <person name="Ming W."/>
            <person name="Munidasa M."/>
            <person name="Muniz J."/>
            <person name="Nguyen L."/>
            <person name="Hughes D."/>
            <person name="Osuji N."/>
            <person name="Pu L.-L."/>
            <person name="Puazo M."/>
            <person name="Qu C."/>
            <person name="Quiroz J."/>
            <person name="Raj R."/>
            <person name="Weissenberger G."/>
            <person name="Xin Y."/>
            <person name="Zou X."/>
            <person name="Han Y."/>
            <person name="Worley K."/>
            <person name="Muzny D."/>
            <person name="Gibbs R."/>
        </authorList>
    </citation>
    <scope>NUCLEOTIDE SEQUENCE</scope>
    <source>
        <strain evidence="2">Sampled in the wild</strain>
    </source>
</reference>
<organism evidence="2 3">
    <name type="scientific">Ladona fulva</name>
    <name type="common">Scarce chaser dragonfly</name>
    <name type="synonym">Libellula fulva</name>
    <dbReference type="NCBI Taxonomy" id="123851"/>
    <lineage>
        <taxon>Eukaryota</taxon>
        <taxon>Metazoa</taxon>
        <taxon>Ecdysozoa</taxon>
        <taxon>Arthropoda</taxon>
        <taxon>Hexapoda</taxon>
        <taxon>Insecta</taxon>
        <taxon>Pterygota</taxon>
        <taxon>Palaeoptera</taxon>
        <taxon>Odonata</taxon>
        <taxon>Epiprocta</taxon>
        <taxon>Anisoptera</taxon>
        <taxon>Libelluloidea</taxon>
        <taxon>Libellulidae</taxon>
        <taxon>Ladona</taxon>
    </lineage>
</organism>
<proteinExistence type="predicted"/>
<dbReference type="CDD" id="cd02440">
    <property type="entry name" value="AdoMet_MTases"/>
    <property type="match status" value="1"/>
</dbReference>
<dbReference type="SUPFAM" id="SSF53335">
    <property type="entry name" value="S-adenosyl-L-methionine-dependent methyltransferases"/>
    <property type="match status" value="1"/>
</dbReference>
<evidence type="ECO:0000313" key="3">
    <source>
        <dbReference type="Proteomes" id="UP000792457"/>
    </source>
</evidence>
<comment type="caution">
    <text evidence="2">The sequence shown here is derived from an EMBL/GenBank/DDBJ whole genome shotgun (WGS) entry which is preliminary data.</text>
</comment>
<dbReference type="PANTHER" id="PTHR45036:SF1">
    <property type="entry name" value="METHYLTRANSFERASE LIKE 7A"/>
    <property type="match status" value="1"/>
</dbReference>
<name>A0A8K0JYS3_LADFU</name>
<protein>
    <recommendedName>
        <fullName evidence="1">Methyltransferase type 11 domain-containing protein</fullName>
    </recommendedName>
</protein>
<dbReference type="Gene3D" id="3.40.50.150">
    <property type="entry name" value="Vaccinia Virus protein VP39"/>
    <property type="match status" value="1"/>
</dbReference>
<gene>
    <name evidence="2" type="ORF">J437_LFUL006160</name>
</gene>
<dbReference type="Proteomes" id="UP000792457">
    <property type="component" value="Unassembled WGS sequence"/>
</dbReference>
<dbReference type="EMBL" id="KZ308225">
    <property type="protein sequence ID" value="KAG8225136.1"/>
    <property type="molecule type" value="Genomic_DNA"/>
</dbReference>
<dbReference type="Pfam" id="PF08241">
    <property type="entry name" value="Methyltransf_11"/>
    <property type="match status" value="1"/>
</dbReference>
<evidence type="ECO:0000313" key="2">
    <source>
        <dbReference type="EMBL" id="KAG8225136.1"/>
    </source>
</evidence>
<feature type="domain" description="Methyltransferase type 11" evidence="1">
    <location>
        <begin position="47"/>
        <end position="144"/>
    </location>
</feature>
<dbReference type="PANTHER" id="PTHR45036">
    <property type="entry name" value="METHYLTRANSFERASE LIKE 7B"/>
    <property type="match status" value="1"/>
</dbReference>